<feature type="region of interest" description="Disordered" evidence="1">
    <location>
        <begin position="43"/>
        <end position="62"/>
    </location>
</feature>
<sequence>SIEAIPEGEEEEIPAVSARGQLHRSSVVARLSMRFQKFASLAERRRSRSEDQGHTDFAITPFIPTGKDTAKGDYSVRAGADQCRHKTLGVVNTSKGPVRLLRQWQSIKDTSKKVQCLRSIVRVFAR</sequence>
<dbReference type="Proteomes" id="UP000186922">
    <property type="component" value="Unassembled WGS sequence"/>
</dbReference>
<proteinExistence type="predicted"/>
<feature type="non-terminal residue" evidence="2">
    <location>
        <position position="1"/>
    </location>
</feature>
<feature type="compositionally biased region" description="Basic and acidic residues" evidence="1">
    <location>
        <begin position="43"/>
        <end position="54"/>
    </location>
</feature>
<dbReference type="AlphaFoldDB" id="A0A1D1W916"/>
<accession>A0A1D1W916</accession>
<evidence type="ECO:0000313" key="2">
    <source>
        <dbReference type="EMBL" id="GAV09847.1"/>
    </source>
</evidence>
<evidence type="ECO:0000313" key="3">
    <source>
        <dbReference type="Proteomes" id="UP000186922"/>
    </source>
</evidence>
<protein>
    <submittedName>
        <fullName evidence="2">Uncharacterized protein</fullName>
    </submittedName>
</protein>
<keyword evidence="3" id="KW-1185">Reference proteome</keyword>
<organism evidence="2 3">
    <name type="scientific">Ramazzottius varieornatus</name>
    <name type="common">Water bear</name>
    <name type="synonym">Tardigrade</name>
    <dbReference type="NCBI Taxonomy" id="947166"/>
    <lineage>
        <taxon>Eukaryota</taxon>
        <taxon>Metazoa</taxon>
        <taxon>Ecdysozoa</taxon>
        <taxon>Tardigrada</taxon>
        <taxon>Eutardigrada</taxon>
        <taxon>Parachela</taxon>
        <taxon>Hypsibioidea</taxon>
        <taxon>Ramazzottiidae</taxon>
        <taxon>Ramazzottius</taxon>
    </lineage>
</organism>
<comment type="caution">
    <text evidence="2">The sequence shown here is derived from an EMBL/GenBank/DDBJ whole genome shotgun (WGS) entry which is preliminary data.</text>
</comment>
<name>A0A1D1W916_RAMVA</name>
<reference evidence="2 3" key="1">
    <citation type="journal article" date="2016" name="Nat. Commun.">
        <title>Extremotolerant tardigrade genome and improved radiotolerance of human cultured cells by tardigrade-unique protein.</title>
        <authorList>
            <person name="Hashimoto T."/>
            <person name="Horikawa D.D."/>
            <person name="Saito Y."/>
            <person name="Kuwahara H."/>
            <person name="Kozuka-Hata H."/>
            <person name="Shin-I T."/>
            <person name="Minakuchi Y."/>
            <person name="Ohishi K."/>
            <person name="Motoyama A."/>
            <person name="Aizu T."/>
            <person name="Enomoto A."/>
            <person name="Kondo K."/>
            <person name="Tanaka S."/>
            <person name="Hara Y."/>
            <person name="Koshikawa S."/>
            <person name="Sagara H."/>
            <person name="Miura T."/>
            <person name="Yokobori S."/>
            <person name="Miyagawa K."/>
            <person name="Suzuki Y."/>
            <person name="Kubo T."/>
            <person name="Oyama M."/>
            <person name="Kohara Y."/>
            <person name="Fujiyama A."/>
            <person name="Arakawa K."/>
            <person name="Katayama T."/>
            <person name="Toyoda A."/>
            <person name="Kunieda T."/>
        </authorList>
    </citation>
    <scope>NUCLEOTIDE SEQUENCE [LARGE SCALE GENOMIC DNA]</scope>
    <source>
        <strain evidence="2 3">YOKOZUNA-1</strain>
    </source>
</reference>
<evidence type="ECO:0000256" key="1">
    <source>
        <dbReference type="SAM" id="MobiDB-lite"/>
    </source>
</evidence>
<dbReference type="EMBL" id="BDGG01000032">
    <property type="protein sequence ID" value="GAV09847.1"/>
    <property type="molecule type" value="Genomic_DNA"/>
</dbReference>
<gene>
    <name evidence="2" type="primary">RvY_19320-1</name>
    <name evidence="2" type="synonym">RvY_19320.1</name>
    <name evidence="2" type="ORF">RvY_19320</name>
</gene>